<accession>A0A0C9UGP1</accession>
<keyword evidence="1" id="KW-0862">Zinc</keyword>
<keyword evidence="1" id="KW-0863">Zinc-finger</keyword>
<evidence type="ECO:0000256" key="1">
    <source>
        <dbReference type="PROSITE-ProRule" id="PRU00723"/>
    </source>
</evidence>
<feature type="domain" description="C3H1-type" evidence="4">
    <location>
        <begin position="314"/>
        <end position="341"/>
    </location>
</feature>
<evidence type="ECO:0000259" key="4">
    <source>
        <dbReference type="PROSITE" id="PS50103"/>
    </source>
</evidence>
<keyword evidence="1" id="KW-0479">Metal-binding</keyword>
<dbReference type="InterPro" id="IPR057683">
    <property type="entry name" value="DUF7923"/>
</dbReference>
<dbReference type="PANTHER" id="PTHR37543:SF1">
    <property type="entry name" value="CCCH ZINC FINGER DNA BINDING PROTEIN (AFU_ORTHOLOGUE AFUA_5G12760)"/>
    <property type="match status" value="1"/>
</dbReference>
<feature type="compositionally biased region" description="Polar residues" evidence="3">
    <location>
        <begin position="408"/>
        <end position="420"/>
    </location>
</feature>
<organism evidence="5 6">
    <name type="scientific">Sphaerobolus stellatus (strain SS14)</name>
    <dbReference type="NCBI Taxonomy" id="990650"/>
    <lineage>
        <taxon>Eukaryota</taxon>
        <taxon>Fungi</taxon>
        <taxon>Dikarya</taxon>
        <taxon>Basidiomycota</taxon>
        <taxon>Agaricomycotina</taxon>
        <taxon>Agaricomycetes</taxon>
        <taxon>Phallomycetidae</taxon>
        <taxon>Geastrales</taxon>
        <taxon>Sphaerobolaceae</taxon>
        <taxon>Sphaerobolus</taxon>
    </lineage>
</organism>
<dbReference type="OrthoDB" id="2270193at2759"/>
<dbReference type="AlphaFoldDB" id="A0A0C9UGP1"/>
<dbReference type="PROSITE" id="PS50103">
    <property type="entry name" value="ZF_C3H1"/>
    <property type="match status" value="2"/>
</dbReference>
<dbReference type="GO" id="GO:0008270">
    <property type="term" value="F:zinc ion binding"/>
    <property type="evidence" value="ECO:0007669"/>
    <property type="project" value="UniProtKB-KW"/>
</dbReference>
<evidence type="ECO:0000256" key="3">
    <source>
        <dbReference type="SAM" id="MobiDB-lite"/>
    </source>
</evidence>
<feature type="zinc finger region" description="C3H1-type" evidence="1">
    <location>
        <begin position="314"/>
        <end position="341"/>
    </location>
</feature>
<dbReference type="Proteomes" id="UP000054279">
    <property type="component" value="Unassembled WGS sequence"/>
</dbReference>
<dbReference type="InterPro" id="IPR000571">
    <property type="entry name" value="Znf_CCCH"/>
</dbReference>
<reference evidence="5 6" key="1">
    <citation type="submission" date="2014-06" db="EMBL/GenBank/DDBJ databases">
        <title>Evolutionary Origins and Diversification of the Mycorrhizal Mutualists.</title>
        <authorList>
            <consortium name="DOE Joint Genome Institute"/>
            <consortium name="Mycorrhizal Genomics Consortium"/>
            <person name="Kohler A."/>
            <person name="Kuo A."/>
            <person name="Nagy L.G."/>
            <person name="Floudas D."/>
            <person name="Copeland A."/>
            <person name="Barry K.W."/>
            <person name="Cichocki N."/>
            <person name="Veneault-Fourrey C."/>
            <person name="LaButti K."/>
            <person name="Lindquist E.A."/>
            <person name="Lipzen A."/>
            <person name="Lundell T."/>
            <person name="Morin E."/>
            <person name="Murat C."/>
            <person name="Riley R."/>
            <person name="Ohm R."/>
            <person name="Sun H."/>
            <person name="Tunlid A."/>
            <person name="Henrissat B."/>
            <person name="Grigoriev I.V."/>
            <person name="Hibbett D.S."/>
            <person name="Martin F."/>
        </authorList>
    </citation>
    <scope>NUCLEOTIDE SEQUENCE [LARGE SCALE GENOMIC DNA]</scope>
    <source>
        <strain evidence="5 6">SS14</strain>
    </source>
</reference>
<evidence type="ECO:0000313" key="6">
    <source>
        <dbReference type="Proteomes" id="UP000054279"/>
    </source>
</evidence>
<dbReference type="EMBL" id="KN837497">
    <property type="protein sequence ID" value="KIJ24370.1"/>
    <property type="molecule type" value="Genomic_DNA"/>
</dbReference>
<dbReference type="Pfam" id="PF25540">
    <property type="entry name" value="DUF7923"/>
    <property type="match status" value="1"/>
</dbReference>
<sequence length="451" mass="50338">MDDGKIWERLLEEQTNLFRKTTQKNADLEARVVELERELNVWKLAFSTTEQEKVLFQKQVNRLERNIGSLKDDNPLVLCLIDGDGNIFSSDLLAQGRAGGAQAAQLLTKGITDYLIENEDNASDSSCISGRAKIWVSVYCNKSGLQETITSRQLCTTEQFEAFIMGFNHASPLFSIIDVGHGKEAADTKIKECLRVFTRFPQTCKVFFGGGHDNGYATTLNALNNEGYLDKVILLRGYHEVAFELRALQLPYAEFEGVFMTRKLPYNPSRKPSAHSSGDSERRPAKISHGPQPSITKHKVKSHLAPIMLASGTKFDPPPCNFHYLAVCKSAGNCRYGHDYQLTPDDLTIMRVNAKKSPCGHANRNQSCPMGDTCPLSHFCPSGSKCKFYRSGKCKFVGSNMHSDVAYTSHTPKGSSPSTEVTDELEMGQPDAPTLDYEWLRDLDRQPFESQ</sequence>
<feature type="region of interest" description="Disordered" evidence="3">
    <location>
        <begin position="408"/>
        <end position="437"/>
    </location>
</feature>
<evidence type="ECO:0000256" key="2">
    <source>
        <dbReference type="SAM" id="Coils"/>
    </source>
</evidence>
<gene>
    <name evidence="5" type="ORF">M422DRAFT_274871</name>
</gene>
<dbReference type="HOGENOM" id="CLU_031811_1_0_1"/>
<evidence type="ECO:0000313" key="5">
    <source>
        <dbReference type="EMBL" id="KIJ24370.1"/>
    </source>
</evidence>
<keyword evidence="6" id="KW-1185">Reference proteome</keyword>
<feature type="zinc finger region" description="C3H1-type" evidence="1">
    <location>
        <begin position="353"/>
        <end position="381"/>
    </location>
</feature>
<keyword evidence="2" id="KW-0175">Coiled coil</keyword>
<proteinExistence type="predicted"/>
<name>A0A0C9UGP1_SPHS4</name>
<protein>
    <recommendedName>
        <fullName evidence="4">C3H1-type domain-containing protein</fullName>
    </recommendedName>
</protein>
<dbReference type="PANTHER" id="PTHR37543">
    <property type="entry name" value="CCCH ZINC FINGER DNA BINDING PROTEIN (AFU_ORTHOLOGUE AFUA_5G12760)"/>
    <property type="match status" value="1"/>
</dbReference>
<feature type="coiled-coil region" evidence="2">
    <location>
        <begin position="11"/>
        <end position="73"/>
    </location>
</feature>
<feature type="region of interest" description="Disordered" evidence="3">
    <location>
        <begin position="266"/>
        <end position="297"/>
    </location>
</feature>
<feature type="domain" description="C3H1-type" evidence="4">
    <location>
        <begin position="353"/>
        <end position="381"/>
    </location>
</feature>